<evidence type="ECO:0000256" key="10">
    <source>
        <dbReference type="ARBA" id="ARBA00023136"/>
    </source>
</evidence>
<feature type="domain" description="TonB-dependent receptor-like beta-barrel" evidence="14">
    <location>
        <begin position="515"/>
        <end position="893"/>
    </location>
</feature>
<sequence length="950" mass="102885">MKKTTFNQSGWQNTLFWGILFMLSGSFAIGQTISGKVTTGQGESLPGVSIVIKGTTKGTTTDKDGNYSIEARKAQTLIFSFVGYELQEITISDQKSIDVTLKSATANLEEVVVTGVFDKRTALESSIAISKLDSKTIAKLAPNSAADLLSFTPGVFVNSALGEINNTVYSRGVNANQFGPSGVNGYYYVSLMEDGLPVTNLTSGTVVADRFYRADATLANLEVVRGGSAAIASNNAPGGIFNYISNTGFRPVNEIAYKVGLEGDGINLFNRLDANFGGKLGKNGWYYNVGGFYRHAEGQRSPGYAQNKGGQIKANLVKKLANGGMWKIYAKILDDRNGIPQNLPAQNYDNPTIVNGFSNTFSYMLPAGGSVQPLWNTADSYTFDPSKLIHSQDKVLGTELNLNLKNGWTISNNIRGSLKGIEQDLTIMATPTPLTSVLTYALMGMVGPGTFSFKDRATGQELAAVSADFSRGPSFTVTKNNLPGQDIVPNGLLYNFTNYAKAHLSEVIDQITVNKKVGKHSLTAGSYLAFTNFITDVAGTANSTLRPIQNLAAPLDITWTSPAGVVQKVTNAQGYARLSGGGLAFRSADVKQNQVAFFFNDGYQPTEKLNIDLGLRIENISVKGGNQIGVPTPTGATGGLDGDLKTLYDNSYFVKGTTVNYNSKLNLFSYSGGINYLLNRGNSIYARFSNSQKAPDYGFYNDSFTNPTASPEVKAQTITQFELGYKFKGKKASGSVIPFYSNLSDIPVTTFAQDTDGSGYYTPVVYNSIRTLGLETEININFTKNFSLNANATYQDGVATVWQNWLVGANGKTDDKIANFNGNRAVNIPKLMANITPMFTFSKGFVMLNYKYMGARPANIANVFDLPGFGQLNLSAGYDLTKKLSLTANINNLANSTGVMNWMATSQFALVDSFNHNSFTPERRQTAPNSIFQILPVQPRAYFLTLRYKF</sequence>
<keyword evidence="5 12" id="KW-0812">Transmembrane</keyword>
<dbReference type="AlphaFoldDB" id="A0A369I3A0"/>
<evidence type="ECO:0000259" key="14">
    <source>
        <dbReference type="Pfam" id="PF00593"/>
    </source>
</evidence>
<dbReference type="SUPFAM" id="SSF49464">
    <property type="entry name" value="Carboxypeptidase regulatory domain-like"/>
    <property type="match status" value="1"/>
</dbReference>
<keyword evidence="17" id="KW-1185">Reference proteome</keyword>
<evidence type="ECO:0000256" key="12">
    <source>
        <dbReference type="PROSITE-ProRule" id="PRU01360"/>
    </source>
</evidence>
<dbReference type="InterPro" id="IPR037066">
    <property type="entry name" value="Plug_dom_sf"/>
</dbReference>
<dbReference type="PANTHER" id="PTHR32552">
    <property type="entry name" value="FERRICHROME IRON RECEPTOR-RELATED"/>
    <property type="match status" value="1"/>
</dbReference>
<dbReference type="OrthoDB" id="9782587at2"/>
<keyword evidence="7" id="KW-0408">Iron</keyword>
<evidence type="ECO:0000256" key="3">
    <source>
        <dbReference type="ARBA" id="ARBA00022452"/>
    </source>
</evidence>
<evidence type="ECO:0000256" key="7">
    <source>
        <dbReference type="ARBA" id="ARBA00023004"/>
    </source>
</evidence>
<keyword evidence="9 13" id="KW-0798">TonB box</keyword>
<evidence type="ECO:0000256" key="6">
    <source>
        <dbReference type="ARBA" id="ARBA00022729"/>
    </source>
</evidence>
<evidence type="ECO:0000256" key="9">
    <source>
        <dbReference type="ARBA" id="ARBA00023077"/>
    </source>
</evidence>
<comment type="subcellular location">
    <subcellularLocation>
        <location evidence="1 12">Cell outer membrane</location>
        <topology evidence="1 12">Multi-pass membrane protein</topology>
    </subcellularLocation>
</comment>
<dbReference type="SUPFAM" id="SSF56935">
    <property type="entry name" value="Porins"/>
    <property type="match status" value="1"/>
</dbReference>
<evidence type="ECO:0000256" key="8">
    <source>
        <dbReference type="ARBA" id="ARBA00023065"/>
    </source>
</evidence>
<dbReference type="EMBL" id="QPIW01000033">
    <property type="protein sequence ID" value="RDB02947.1"/>
    <property type="molecule type" value="Genomic_DNA"/>
</dbReference>
<gene>
    <name evidence="16" type="ORF">DVG78_26125</name>
</gene>
<dbReference type="Gene3D" id="2.40.170.20">
    <property type="entry name" value="TonB-dependent receptor, beta-barrel domain"/>
    <property type="match status" value="1"/>
</dbReference>
<reference evidence="16 17" key="1">
    <citation type="submission" date="2018-07" db="EMBL/GenBank/DDBJ databases">
        <title>Genome analysis of Runella aurantiaca.</title>
        <authorList>
            <person name="Yang X."/>
        </authorList>
    </citation>
    <scope>NUCLEOTIDE SEQUENCE [LARGE SCALE GENOMIC DNA]</scope>
    <source>
        <strain evidence="16 17">YX9</strain>
    </source>
</reference>
<feature type="domain" description="TonB-dependent receptor plug" evidence="15">
    <location>
        <begin position="124"/>
        <end position="240"/>
    </location>
</feature>
<dbReference type="InterPro" id="IPR000531">
    <property type="entry name" value="Beta-barrel_TonB"/>
</dbReference>
<dbReference type="Gene3D" id="2.170.130.10">
    <property type="entry name" value="TonB-dependent receptor, plug domain"/>
    <property type="match status" value="1"/>
</dbReference>
<dbReference type="InterPro" id="IPR036942">
    <property type="entry name" value="Beta-barrel_TonB_sf"/>
</dbReference>
<name>A0A369I3A0_9BACT</name>
<protein>
    <recommendedName>
        <fullName evidence="18">TonB-dependent receptor</fullName>
    </recommendedName>
</protein>
<keyword evidence="11 12" id="KW-0998">Cell outer membrane</keyword>
<evidence type="ECO:0000313" key="16">
    <source>
        <dbReference type="EMBL" id="RDB02947.1"/>
    </source>
</evidence>
<keyword evidence="3 12" id="KW-1134">Transmembrane beta strand</keyword>
<evidence type="ECO:0008006" key="18">
    <source>
        <dbReference type="Google" id="ProtNLM"/>
    </source>
</evidence>
<evidence type="ECO:0000259" key="15">
    <source>
        <dbReference type="Pfam" id="PF07715"/>
    </source>
</evidence>
<evidence type="ECO:0000256" key="2">
    <source>
        <dbReference type="ARBA" id="ARBA00022448"/>
    </source>
</evidence>
<dbReference type="PANTHER" id="PTHR32552:SF89">
    <property type="entry name" value="CATECHOLATE SIDEROPHORE RECEPTOR FIU"/>
    <property type="match status" value="1"/>
</dbReference>
<evidence type="ECO:0000256" key="5">
    <source>
        <dbReference type="ARBA" id="ARBA00022692"/>
    </source>
</evidence>
<dbReference type="Proteomes" id="UP000253141">
    <property type="component" value="Unassembled WGS sequence"/>
</dbReference>
<dbReference type="Gene3D" id="2.60.40.1120">
    <property type="entry name" value="Carboxypeptidase-like, regulatory domain"/>
    <property type="match status" value="1"/>
</dbReference>
<accession>A0A369I3A0</accession>
<evidence type="ECO:0000256" key="13">
    <source>
        <dbReference type="RuleBase" id="RU003357"/>
    </source>
</evidence>
<comment type="caution">
    <text evidence="16">The sequence shown here is derived from an EMBL/GenBank/DDBJ whole genome shotgun (WGS) entry which is preliminary data.</text>
</comment>
<keyword evidence="4" id="KW-0410">Iron transport</keyword>
<dbReference type="GO" id="GO:0015344">
    <property type="term" value="F:siderophore uptake transmembrane transporter activity"/>
    <property type="evidence" value="ECO:0007669"/>
    <property type="project" value="TreeGrafter"/>
</dbReference>
<keyword evidence="8" id="KW-0406">Ion transport</keyword>
<keyword evidence="6" id="KW-0732">Signal</keyword>
<keyword evidence="10 12" id="KW-0472">Membrane</keyword>
<organism evidence="16 17">
    <name type="scientific">Runella aurantiaca</name>
    <dbReference type="NCBI Taxonomy" id="2282308"/>
    <lineage>
        <taxon>Bacteria</taxon>
        <taxon>Pseudomonadati</taxon>
        <taxon>Bacteroidota</taxon>
        <taxon>Cytophagia</taxon>
        <taxon>Cytophagales</taxon>
        <taxon>Spirosomataceae</taxon>
        <taxon>Runella</taxon>
    </lineage>
</organism>
<evidence type="ECO:0000256" key="1">
    <source>
        <dbReference type="ARBA" id="ARBA00004571"/>
    </source>
</evidence>
<evidence type="ECO:0000313" key="17">
    <source>
        <dbReference type="Proteomes" id="UP000253141"/>
    </source>
</evidence>
<keyword evidence="2 12" id="KW-0813">Transport</keyword>
<comment type="similarity">
    <text evidence="12 13">Belongs to the TonB-dependent receptor family.</text>
</comment>
<dbReference type="InterPro" id="IPR008969">
    <property type="entry name" value="CarboxyPept-like_regulatory"/>
</dbReference>
<evidence type="ECO:0000256" key="4">
    <source>
        <dbReference type="ARBA" id="ARBA00022496"/>
    </source>
</evidence>
<proteinExistence type="inferred from homology"/>
<dbReference type="Pfam" id="PF00593">
    <property type="entry name" value="TonB_dep_Rec_b-barrel"/>
    <property type="match status" value="1"/>
</dbReference>
<dbReference type="InterPro" id="IPR012910">
    <property type="entry name" value="Plug_dom"/>
</dbReference>
<dbReference type="GO" id="GO:0009279">
    <property type="term" value="C:cell outer membrane"/>
    <property type="evidence" value="ECO:0007669"/>
    <property type="project" value="UniProtKB-SubCell"/>
</dbReference>
<dbReference type="InterPro" id="IPR039426">
    <property type="entry name" value="TonB-dep_rcpt-like"/>
</dbReference>
<dbReference type="PROSITE" id="PS52016">
    <property type="entry name" value="TONB_DEPENDENT_REC_3"/>
    <property type="match status" value="1"/>
</dbReference>
<dbReference type="Pfam" id="PF07715">
    <property type="entry name" value="Plug"/>
    <property type="match status" value="1"/>
</dbReference>
<evidence type="ECO:0000256" key="11">
    <source>
        <dbReference type="ARBA" id="ARBA00023237"/>
    </source>
</evidence>
<dbReference type="RefSeq" id="WP_114463941.1">
    <property type="nucleotide sequence ID" value="NZ_QPIW01000033.1"/>
</dbReference>
<dbReference type="Pfam" id="PF13715">
    <property type="entry name" value="CarbopepD_reg_2"/>
    <property type="match status" value="1"/>
</dbReference>